<dbReference type="AlphaFoldDB" id="D6RQH2"/>
<dbReference type="Proteomes" id="UP000001861">
    <property type="component" value="Unassembled WGS sequence"/>
</dbReference>
<dbReference type="KEGG" id="cci:CC1G_15711"/>
<keyword evidence="2" id="KW-1185">Reference proteome</keyword>
<proteinExistence type="predicted"/>
<reference evidence="1 2" key="1">
    <citation type="journal article" date="2010" name="Proc. Natl. Acad. Sci. U.S.A.">
        <title>Insights into evolution of multicellular fungi from the assembled chromosomes of the mushroom Coprinopsis cinerea (Coprinus cinereus).</title>
        <authorList>
            <person name="Stajich J.E."/>
            <person name="Wilke S.K."/>
            <person name="Ahren D."/>
            <person name="Au C.H."/>
            <person name="Birren B.W."/>
            <person name="Borodovsky M."/>
            <person name="Burns C."/>
            <person name="Canback B."/>
            <person name="Casselton L.A."/>
            <person name="Cheng C.K."/>
            <person name="Deng J."/>
            <person name="Dietrich F.S."/>
            <person name="Fargo D.C."/>
            <person name="Farman M.L."/>
            <person name="Gathman A.C."/>
            <person name="Goldberg J."/>
            <person name="Guigo R."/>
            <person name="Hoegger P.J."/>
            <person name="Hooker J.B."/>
            <person name="Huggins A."/>
            <person name="James T.Y."/>
            <person name="Kamada T."/>
            <person name="Kilaru S."/>
            <person name="Kodira C."/>
            <person name="Kues U."/>
            <person name="Kupfer D."/>
            <person name="Kwan H.S."/>
            <person name="Lomsadze A."/>
            <person name="Li W."/>
            <person name="Lilly W.W."/>
            <person name="Ma L.J."/>
            <person name="Mackey A.J."/>
            <person name="Manning G."/>
            <person name="Martin F."/>
            <person name="Muraguchi H."/>
            <person name="Natvig D.O."/>
            <person name="Palmerini H."/>
            <person name="Ramesh M.A."/>
            <person name="Rehmeyer C.J."/>
            <person name="Roe B.A."/>
            <person name="Shenoy N."/>
            <person name="Stanke M."/>
            <person name="Ter-Hovhannisyan V."/>
            <person name="Tunlid A."/>
            <person name="Velagapudi R."/>
            <person name="Vision T.J."/>
            <person name="Zeng Q."/>
            <person name="Zolan M.E."/>
            <person name="Pukkila P.J."/>
        </authorList>
    </citation>
    <scope>NUCLEOTIDE SEQUENCE [LARGE SCALE GENOMIC DNA]</scope>
    <source>
        <strain evidence="2">Okayama-7 / 130 / ATCC MYA-4618 / FGSC 9003</strain>
    </source>
</reference>
<evidence type="ECO:0000313" key="1">
    <source>
        <dbReference type="EMBL" id="EFI26788.1"/>
    </source>
</evidence>
<dbReference type="EMBL" id="AACS02000011">
    <property type="protein sequence ID" value="EFI26788.1"/>
    <property type="molecule type" value="Genomic_DNA"/>
</dbReference>
<dbReference type="RefSeq" id="XP_002910282.1">
    <property type="nucleotide sequence ID" value="XM_002910236.1"/>
</dbReference>
<dbReference type="VEuPathDB" id="FungiDB:CC1G_15711"/>
<dbReference type="GeneID" id="9378943"/>
<dbReference type="InParanoid" id="D6RQH2"/>
<evidence type="ECO:0000313" key="2">
    <source>
        <dbReference type="Proteomes" id="UP000001861"/>
    </source>
</evidence>
<name>D6RQH2_COPC7</name>
<gene>
    <name evidence="1" type="ORF">CC1G_15711</name>
</gene>
<comment type="caution">
    <text evidence="1">The sequence shown here is derived from an EMBL/GenBank/DDBJ whole genome shotgun (WGS) entry which is preliminary data.</text>
</comment>
<organism evidence="1 2">
    <name type="scientific">Coprinopsis cinerea (strain Okayama-7 / 130 / ATCC MYA-4618 / FGSC 9003)</name>
    <name type="common">Inky cap fungus</name>
    <name type="synonym">Hormographiella aspergillata</name>
    <dbReference type="NCBI Taxonomy" id="240176"/>
    <lineage>
        <taxon>Eukaryota</taxon>
        <taxon>Fungi</taxon>
        <taxon>Dikarya</taxon>
        <taxon>Basidiomycota</taxon>
        <taxon>Agaricomycotina</taxon>
        <taxon>Agaricomycetes</taxon>
        <taxon>Agaricomycetidae</taxon>
        <taxon>Agaricales</taxon>
        <taxon>Agaricineae</taxon>
        <taxon>Psathyrellaceae</taxon>
        <taxon>Coprinopsis</taxon>
    </lineage>
</organism>
<accession>D6RQH2</accession>
<sequence>MLTQRFVAPCIHPGKSPDPKVVLLAPVYLCTISHLQLGVLESTAQTFASRRFPVDVLSPAPLAATLKLVVVSPVVEFANG</sequence>
<protein>
    <submittedName>
        <fullName evidence="1">Uncharacterized protein</fullName>
    </submittedName>
</protein>
<dbReference type="HOGENOM" id="CLU_2589656_0_0_1"/>